<evidence type="ECO:0000256" key="1">
    <source>
        <dbReference type="ARBA" id="ARBA00008520"/>
    </source>
</evidence>
<evidence type="ECO:0000313" key="4">
    <source>
        <dbReference type="EMBL" id="MBD2865489.1"/>
    </source>
</evidence>
<dbReference type="AlphaFoldDB" id="A0A927H3H2"/>
<organism evidence="4 5">
    <name type="scientific">Paenibacillus oceani</name>
    <dbReference type="NCBI Taxonomy" id="2772510"/>
    <lineage>
        <taxon>Bacteria</taxon>
        <taxon>Bacillati</taxon>
        <taxon>Bacillota</taxon>
        <taxon>Bacilli</taxon>
        <taxon>Bacillales</taxon>
        <taxon>Paenibacillaceae</taxon>
        <taxon>Paenibacillus</taxon>
    </lineage>
</organism>
<protein>
    <submittedName>
        <fullName evidence="4">Extracellular solute-binding protein</fullName>
    </submittedName>
</protein>
<keyword evidence="5" id="KW-1185">Reference proteome</keyword>
<evidence type="ECO:0000256" key="3">
    <source>
        <dbReference type="ARBA" id="ARBA00022729"/>
    </source>
</evidence>
<keyword evidence="2" id="KW-0813">Transport</keyword>
<dbReference type="PROSITE" id="PS01037">
    <property type="entry name" value="SBP_BACTERIAL_1"/>
    <property type="match status" value="1"/>
</dbReference>
<dbReference type="Pfam" id="PF01547">
    <property type="entry name" value="SBP_bac_1"/>
    <property type="match status" value="1"/>
</dbReference>
<evidence type="ECO:0000313" key="5">
    <source>
        <dbReference type="Proteomes" id="UP000639396"/>
    </source>
</evidence>
<dbReference type="Proteomes" id="UP000639396">
    <property type="component" value="Unassembled WGS sequence"/>
</dbReference>
<dbReference type="InterPro" id="IPR006061">
    <property type="entry name" value="SBP_1_CS"/>
</dbReference>
<dbReference type="PROSITE" id="PS51257">
    <property type="entry name" value="PROKAR_LIPOPROTEIN"/>
    <property type="match status" value="1"/>
</dbReference>
<dbReference type="InterPro" id="IPR050490">
    <property type="entry name" value="Bact_solute-bd_prot1"/>
</dbReference>
<dbReference type="Gene3D" id="3.40.190.10">
    <property type="entry name" value="Periplasmic binding protein-like II"/>
    <property type="match status" value="1"/>
</dbReference>
<evidence type="ECO:0000256" key="2">
    <source>
        <dbReference type="ARBA" id="ARBA00022448"/>
    </source>
</evidence>
<accession>A0A927H3H2</accession>
<name>A0A927H3H2_9BACL</name>
<dbReference type="PANTHER" id="PTHR43649:SF12">
    <property type="entry name" value="DIACETYLCHITOBIOSE BINDING PROTEIN DASA"/>
    <property type="match status" value="1"/>
</dbReference>
<proteinExistence type="inferred from homology"/>
<gene>
    <name evidence="4" type="ORF">IDH45_26250</name>
</gene>
<dbReference type="RefSeq" id="WP_190931112.1">
    <property type="nucleotide sequence ID" value="NZ_JACXJA010000043.1"/>
</dbReference>
<dbReference type="SUPFAM" id="SSF53850">
    <property type="entry name" value="Periplasmic binding protein-like II"/>
    <property type="match status" value="1"/>
</dbReference>
<comment type="similarity">
    <text evidence="1">Belongs to the bacterial solute-binding protein 1 family.</text>
</comment>
<keyword evidence="3" id="KW-0732">Signal</keyword>
<dbReference type="InterPro" id="IPR006059">
    <property type="entry name" value="SBP"/>
</dbReference>
<dbReference type="EMBL" id="JACXJA010000043">
    <property type="protein sequence ID" value="MBD2865489.1"/>
    <property type="molecule type" value="Genomic_DNA"/>
</dbReference>
<dbReference type="GO" id="GO:0055085">
    <property type="term" value="P:transmembrane transport"/>
    <property type="evidence" value="ECO:0007669"/>
    <property type="project" value="InterPro"/>
</dbReference>
<reference evidence="4" key="1">
    <citation type="submission" date="2020-09" db="EMBL/GenBank/DDBJ databases">
        <title>A novel bacterium of genus Paenibacillus, isolated from South China Sea.</title>
        <authorList>
            <person name="Huang H."/>
            <person name="Mo K."/>
            <person name="Hu Y."/>
        </authorList>
    </citation>
    <scope>NUCLEOTIDE SEQUENCE</scope>
    <source>
        <strain evidence="4">IB182363</strain>
    </source>
</reference>
<sequence length="436" mass="48578">MKRTTLIGVLMTSMAVAGCGNESTNDAEGSTKPISVDKPREPVELKIVPYWLVMSDEEYEELLFQPLKAKYPHITMKVDRTDPVKLAASGEFPDIYYVANVRYSTFKDLDIPYDMSPMVKNKANPIDLNSFSKPNIDWVVELGANGEVYGVPFDLNHLALFYNKDIFDKRGVPYPKDGMTWEDMIDLSRKLTFVDGGVQYRGFLPPAPNVLSGTKTMPVLDHATQKALINSSGFKSILELIKPFYEIPGIVVDNQYPIKGADFLNDQNVAMMTGWMTDVASKMQTNNIKINYDIVGVPSFQDLPGVTIHPGAKMMGISKTSKHKEDAYLAIQFFTSPEVQQKMNRKGRLTVLADESIRQQFGADVEVLKGKNVAGALKVKPAKMIPPHKYNSLVDSKLNAVVADLAKGTKDINTLLREAEETANKEIEQAESVRKK</sequence>
<dbReference type="PANTHER" id="PTHR43649">
    <property type="entry name" value="ARABINOSE-BINDING PROTEIN-RELATED"/>
    <property type="match status" value="1"/>
</dbReference>
<comment type="caution">
    <text evidence="4">The sequence shown here is derived from an EMBL/GenBank/DDBJ whole genome shotgun (WGS) entry which is preliminary data.</text>
</comment>